<sequence>MSTNAQPPQVFRRLVPVPCAGCVGKDDTTVWSFRQGKSQLHFDLSVYTVRKGYDLGEQDYHSGENLEVSQLYDLLVAIDRPAIMLPNTARGCSSEVVQAQCVKSWSAKPHILSMCTPRHWVKREPETGNAQMGGCAHLIVCALGGGHTMNGAQDRTL</sequence>
<protein>
    <submittedName>
        <fullName evidence="1">Uncharacterized protein</fullName>
    </submittedName>
</protein>
<evidence type="ECO:0000313" key="1">
    <source>
        <dbReference type="EMBL" id="KAJ8987171.1"/>
    </source>
</evidence>
<dbReference type="Proteomes" id="UP001161757">
    <property type="component" value="Unassembled WGS sequence"/>
</dbReference>
<dbReference type="AlphaFoldDB" id="A0AAN6EKY5"/>
<evidence type="ECO:0000313" key="2">
    <source>
        <dbReference type="Proteomes" id="UP001161757"/>
    </source>
</evidence>
<reference evidence="1" key="1">
    <citation type="submission" date="2023-01" db="EMBL/GenBank/DDBJ databases">
        <title>Exophiala dermititidis isolated from Cystic Fibrosis Patient.</title>
        <authorList>
            <person name="Kurbessoian T."/>
            <person name="Crocker A."/>
            <person name="Murante D."/>
            <person name="Hogan D.A."/>
            <person name="Stajich J.E."/>
        </authorList>
    </citation>
    <scope>NUCLEOTIDE SEQUENCE</scope>
    <source>
        <strain evidence="1">Ex8</strain>
    </source>
</reference>
<proteinExistence type="predicted"/>
<organism evidence="1 2">
    <name type="scientific">Exophiala dermatitidis</name>
    <name type="common">Black yeast-like fungus</name>
    <name type="synonym">Wangiella dermatitidis</name>
    <dbReference type="NCBI Taxonomy" id="5970"/>
    <lineage>
        <taxon>Eukaryota</taxon>
        <taxon>Fungi</taxon>
        <taxon>Dikarya</taxon>
        <taxon>Ascomycota</taxon>
        <taxon>Pezizomycotina</taxon>
        <taxon>Eurotiomycetes</taxon>
        <taxon>Chaetothyriomycetidae</taxon>
        <taxon>Chaetothyriales</taxon>
        <taxon>Herpotrichiellaceae</taxon>
        <taxon>Exophiala</taxon>
    </lineage>
</organism>
<gene>
    <name evidence="1" type="ORF">HRR80_008732</name>
</gene>
<name>A0AAN6EKY5_EXODE</name>
<accession>A0AAN6EKY5</accession>
<dbReference type="EMBL" id="JAJGCB010000027">
    <property type="protein sequence ID" value="KAJ8987171.1"/>
    <property type="molecule type" value="Genomic_DNA"/>
</dbReference>
<comment type="caution">
    <text evidence="1">The sequence shown here is derived from an EMBL/GenBank/DDBJ whole genome shotgun (WGS) entry which is preliminary data.</text>
</comment>